<dbReference type="Gene3D" id="1.10.10.60">
    <property type="entry name" value="Homeodomain-like"/>
    <property type="match status" value="1"/>
</dbReference>
<comment type="caution">
    <text evidence="4">The sequence shown here is derived from an EMBL/GenBank/DDBJ whole genome shotgun (WGS) entry which is preliminary data.</text>
</comment>
<reference evidence="4 5" key="1">
    <citation type="submission" date="2019-04" db="EMBL/GenBank/DDBJ databases">
        <title>Rhodococcus oryzae sp. nov., a novel actinomycete isolated from rhizosphere soil of rice (Oryza sativa L.).</title>
        <authorList>
            <person name="Li C."/>
        </authorList>
    </citation>
    <scope>NUCLEOTIDE SEQUENCE [LARGE SCALE GENOMIC DNA]</scope>
    <source>
        <strain evidence="4 5">NEAU-CX67</strain>
    </source>
</reference>
<keyword evidence="1 2" id="KW-0238">DNA-binding</keyword>
<evidence type="ECO:0000256" key="1">
    <source>
        <dbReference type="ARBA" id="ARBA00023125"/>
    </source>
</evidence>
<organism evidence="4 5">
    <name type="scientific">Rhodococcus oryzae</name>
    <dbReference type="NCBI Taxonomy" id="2571143"/>
    <lineage>
        <taxon>Bacteria</taxon>
        <taxon>Bacillati</taxon>
        <taxon>Actinomycetota</taxon>
        <taxon>Actinomycetes</taxon>
        <taxon>Mycobacteriales</taxon>
        <taxon>Nocardiaceae</taxon>
        <taxon>Rhodococcus</taxon>
    </lineage>
</organism>
<dbReference type="PROSITE" id="PS50977">
    <property type="entry name" value="HTH_TETR_2"/>
    <property type="match status" value="1"/>
</dbReference>
<evidence type="ECO:0000259" key="3">
    <source>
        <dbReference type="PROSITE" id="PS50977"/>
    </source>
</evidence>
<dbReference type="Pfam" id="PF00440">
    <property type="entry name" value="TetR_N"/>
    <property type="match status" value="1"/>
</dbReference>
<dbReference type="InterPro" id="IPR050109">
    <property type="entry name" value="HTH-type_TetR-like_transc_reg"/>
</dbReference>
<dbReference type="InterPro" id="IPR009057">
    <property type="entry name" value="Homeodomain-like_sf"/>
</dbReference>
<evidence type="ECO:0000256" key="2">
    <source>
        <dbReference type="PROSITE-ProRule" id="PRU00335"/>
    </source>
</evidence>
<dbReference type="PRINTS" id="PR00455">
    <property type="entry name" value="HTHTETR"/>
</dbReference>
<dbReference type="SUPFAM" id="SSF48498">
    <property type="entry name" value="Tetracyclin repressor-like, C-terminal domain"/>
    <property type="match status" value="1"/>
</dbReference>
<keyword evidence="5" id="KW-1185">Reference proteome</keyword>
<accession>A0ABY2RMD8</accession>
<evidence type="ECO:0000313" key="5">
    <source>
        <dbReference type="Proteomes" id="UP000305109"/>
    </source>
</evidence>
<feature type="DNA-binding region" description="H-T-H motif" evidence="2">
    <location>
        <begin position="70"/>
        <end position="89"/>
    </location>
</feature>
<sequence length="243" mass="25965">MCRRPGAVHRHDRRAGVVRPVPAGHGRAGEVTHGVGADDRVTGGRSAERRRELVHAAAQVFVADGYANCGVADIVAALGVGHGTFYNYFTSKRDVLDAVVDHGFELIRERIVDDALGRSADLDEFFDRYRRIVDRLHELVRQEPELIRFVVFEAPSIDPVLIDRLLGVFGEFGDVAAEFLASGVRSGDLPGAVDLGVAGEAMGSILLASAVFPLHGPATAEDLAAPLVDFLRSGIGGPVVARP</sequence>
<gene>
    <name evidence="4" type="ORF">FCG67_07420</name>
</gene>
<dbReference type="Gene3D" id="1.10.357.10">
    <property type="entry name" value="Tetracycline Repressor, domain 2"/>
    <property type="match status" value="1"/>
</dbReference>
<dbReference type="PANTHER" id="PTHR30055">
    <property type="entry name" value="HTH-TYPE TRANSCRIPTIONAL REGULATOR RUTR"/>
    <property type="match status" value="1"/>
</dbReference>
<dbReference type="InterPro" id="IPR001647">
    <property type="entry name" value="HTH_TetR"/>
</dbReference>
<dbReference type="EMBL" id="SUMD01000003">
    <property type="protein sequence ID" value="TJZ79454.1"/>
    <property type="molecule type" value="Genomic_DNA"/>
</dbReference>
<proteinExistence type="predicted"/>
<name>A0ABY2RMD8_9NOCA</name>
<dbReference type="Proteomes" id="UP000305109">
    <property type="component" value="Unassembled WGS sequence"/>
</dbReference>
<protein>
    <submittedName>
        <fullName evidence="4">TetR/AcrR family transcriptional regulator</fullName>
    </submittedName>
</protein>
<feature type="domain" description="HTH tetR-type" evidence="3">
    <location>
        <begin position="47"/>
        <end position="107"/>
    </location>
</feature>
<dbReference type="InterPro" id="IPR036271">
    <property type="entry name" value="Tet_transcr_reg_TetR-rel_C_sf"/>
</dbReference>
<evidence type="ECO:0000313" key="4">
    <source>
        <dbReference type="EMBL" id="TJZ79454.1"/>
    </source>
</evidence>
<dbReference type="PANTHER" id="PTHR30055:SF226">
    <property type="entry name" value="HTH-TYPE TRANSCRIPTIONAL REGULATOR PKSA"/>
    <property type="match status" value="1"/>
</dbReference>
<dbReference type="SUPFAM" id="SSF46689">
    <property type="entry name" value="Homeodomain-like"/>
    <property type="match status" value="1"/>
</dbReference>